<sequence length="115" mass="12865">MLENETFLSELTNFFAANRDKGGSLYITLKRYDGRTKPTPQKSKTEAGKSTANTASSSQPVEHKCLIRAHLGKRKISTVVNAKDVNKFQLAYSNLLKGNFYGLKKRVKKKVGIDK</sequence>
<evidence type="ECO:0000313" key="11">
    <source>
        <dbReference type="Proteomes" id="UP000288716"/>
    </source>
</evidence>
<evidence type="ECO:0000256" key="2">
    <source>
        <dbReference type="ARBA" id="ARBA00010349"/>
    </source>
</evidence>
<comment type="subunit">
    <text evidence="8">Heterodimer with SRP9; binds RNA as heterodimer. Component of a signal recognition particle (SRP) complex that consists of a 7SL RNA molecule of 300 nucleotides and six protein subunits: SRP72, SRP68, SRP54, SRP19, SRP14 and SRP9.</text>
</comment>
<keyword evidence="5 8" id="KW-0694">RNA-binding</keyword>
<dbReference type="GO" id="GO:0006614">
    <property type="term" value="P:SRP-dependent cotranslational protein targeting to membrane"/>
    <property type="evidence" value="ECO:0007669"/>
    <property type="project" value="UniProtKB-UniRule"/>
</dbReference>
<keyword evidence="11" id="KW-1185">Reference proteome</keyword>
<comment type="caution">
    <text evidence="10">The sequence shown here is derived from an EMBL/GenBank/DDBJ whole genome shotgun (WGS) entry which is preliminary data.</text>
</comment>
<feature type="compositionally biased region" description="Polar residues" evidence="9">
    <location>
        <begin position="38"/>
        <end position="60"/>
    </location>
</feature>
<dbReference type="Gene3D" id="3.30.720.10">
    <property type="entry name" value="Signal recognition particle alu RNA binding heterodimer, srp9/1"/>
    <property type="match status" value="1"/>
</dbReference>
<comment type="function">
    <text evidence="8">Component of the signal recognition particle (SRP) complex, a ribonucleoprotein complex that mediates the cotranslational targeting of secretory and membrane proteins to the endoplasmic reticulum (ER). SRP9 together with SRP14 and the Alu portion of the SRP RNA, constitutes the elongation arrest domain of SRP. The complex of SRP9 and SRP14 is required for SRP RNA binding.</text>
</comment>
<comment type="similarity">
    <text evidence="2 8">Belongs to the SRP14 family.</text>
</comment>
<dbReference type="AlphaFoldDB" id="A0A443S7W0"/>
<evidence type="ECO:0000256" key="5">
    <source>
        <dbReference type="ARBA" id="ARBA00022884"/>
    </source>
</evidence>
<evidence type="ECO:0000256" key="1">
    <source>
        <dbReference type="ARBA" id="ARBA00004496"/>
    </source>
</evidence>
<keyword evidence="4 8" id="KW-0963">Cytoplasm</keyword>
<comment type="subcellular location">
    <subcellularLocation>
        <location evidence="1 8">Cytoplasm</location>
    </subcellularLocation>
</comment>
<evidence type="ECO:0000256" key="7">
    <source>
        <dbReference type="ARBA" id="ARBA00023274"/>
    </source>
</evidence>
<dbReference type="Pfam" id="PF02290">
    <property type="entry name" value="SRP14"/>
    <property type="match status" value="1"/>
</dbReference>
<evidence type="ECO:0000256" key="4">
    <source>
        <dbReference type="ARBA" id="ARBA00022490"/>
    </source>
</evidence>
<dbReference type="GO" id="GO:0030942">
    <property type="term" value="F:endoplasmic reticulum signal peptide binding"/>
    <property type="evidence" value="ECO:0007669"/>
    <property type="project" value="UniProtKB-UniRule"/>
</dbReference>
<dbReference type="GO" id="GO:0008312">
    <property type="term" value="F:7S RNA binding"/>
    <property type="evidence" value="ECO:0007669"/>
    <property type="project" value="UniProtKB-UniRule"/>
</dbReference>
<dbReference type="PANTHER" id="PTHR12013">
    <property type="entry name" value="SIGNAL RECOGNITION PARTICLE 14 KD PROTEIN"/>
    <property type="match status" value="1"/>
</dbReference>
<evidence type="ECO:0000256" key="6">
    <source>
        <dbReference type="ARBA" id="ARBA00023135"/>
    </source>
</evidence>
<organism evidence="10 11">
    <name type="scientific">Leptotrombidium deliense</name>
    <dbReference type="NCBI Taxonomy" id="299467"/>
    <lineage>
        <taxon>Eukaryota</taxon>
        <taxon>Metazoa</taxon>
        <taxon>Ecdysozoa</taxon>
        <taxon>Arthropoda</taxon>
        <taxon>Chelicerata</taxon>
        <taxon>Arachnida</taxon>
        <taxon>Acari</taxon>
        <taxon>Acariformes</taxon>
        <taxon>Trombidiformes</taxon>
        <taxon>Prostigmata</taxon>
        <taxon>Anystina</taxon>
        <taxon>Parasitengona</taxon>
        <taxon>Trombiculoidea</taxon>
        <taxon>Trombiculidae</taxon>
        <taxon>Leptotrombidium</taxon>
    </lineage>
</organism>
<dbReference type="SUPFAM" id="SSF54762">
    <property type="entry name" value="Signal recognition particle alu RNA binding heterodimer, SRP9/14"/>
    <property type="match status" value="1"/>
</dbReference>
<dbReference type="VEuPathDB" id="VectorBase:LDEU008402"/>
<protein>
    <recommendedName>
        <fullName evidence="3 8">Signal recognition particle 14 kDa protein</fullName>
        <shortName evidence="8">SRP14</shortName>
    </recommendedName>
</protein>
<proteinExistence type="inferred from homology"/>
<dbReference type="Proteomes" id="UP000288716">
    <property type="component" value="Unassembled WGS sequence"/>
</dbReference>
<dbReference type="InterPro" id="IPR003210">
    <property type="entry name" value="Signal_recog_particle_SRP14"/>
</dbReference>
<evidence type="ECO:0000256" key="8">
    <source>
        <dbReference type="RuleBase" id="RU368100"/>
    </source>
</evidence>
<dbReference type="FunFam" id="3.30.720.10:FF:000003">
    <property type="entry name" value="Signal recognition particle 14"/>
    <property type="match status" value="1"/>
</dbReference>
<dbReference type="InterPro" id="IPR009018">
    <property type="entry name" value="Signal_recog_particle_SRP9/14"/>
</dbReference>
<gene>
    <name evidence="10" type="ORF">B4U80_01039</name>
</gene>
<dbReference type="GO" id="GO:0005786">
    <property type="term" value="C:signal recognition particle, endoplasmic reticulum targeting"/>
    <property type="evidence" value="ECO:0007669"/>
    <property type="project" value="UniProtKB-UniRule"/>
</dbReference>
<evidence type="ECO:0000256" key="9">
    <source>
        <dbReference type="SAM" id="MobiDB-lite"/>
    </source>
</evidence>
<reference evidence="10 11" key="1">
    <citation type="journal article" date="2018" name="Gigascience">
        <title>Genomes of trombidid mites reveal novel predicted allergens and laterally-transferred genes associated with secondary metabolism.</title>
        <authorList>
            <person name="Dong X."/>
            <person name="Chaisiri K."/>
            <person name="Xia D."/>
            <person name="Armstrong S.D."/>
            <person name="Fang Y."/>
            <person name="Donnelly M.J."/>
            <person name="Kadowaki T."/>
            <person name="McGarry J.W."/>
            <person name="Darby A.C."/>
            <person name="Makepeace B.L."/>
        </authorList>
    </citation>
    <scope>NUCLEOTIDE SEQUENCE [LARGE SCALE GENOMIC DNA]</scope>
    <source>
        <strain evidence="10">UoL-UT</strain>
    </source>
</reference>
<dbReference type="OrthoDB" id="19209at2759"/>
<feature type="region of interest" description="Disordered" evidence="9">
    <location>
        <begin position="32"/>
        <end position="61"/>
    </location>
</feature>
<keyword evidence="6 8" id="KW-0733">Signal recognition particle</keyword>
<name>A0A443S7W0_9ACAR</name>
<evidence type="ECO:0000256" key="3">
    <source>
        <dbReference type="ARBA" id="ARBA00017926"/>
    </source>
</evidence>
<keyword evidence="7 8" id="KW-0687">Ribonucleoprotein</keyword>
<accession>A0A443S7W0</accession>
<evidence type="ECO:0000313" key="10">
    <source>
        <dbReference type="EMBL" id="RWS23638.1"/>
    </source>
</evidence>
<dbReference type="EMBL" id="NCKV01006120">
    <property type="protein sequence ID" value="RWS23638.1"/>
    <property type="molecule type" value="Genomic_DNA"/>
</dbReference>
<dbReference type="STRING" id="299467.A0A443S7W0"/>